<dbReference type="GeneID" id="14696558"/>
<dbReference type="OMA" id="KKYSINC"/>
<organism evidence="1 2">
    <name type="scientific">Plasmodium cynomolgi (strain B)</name>
    <dbReference type="NCBI Taxonomy" id="1120755"/>
    <lineage>
        <taxon>Eukaryota</taxon>
        <taxon>Sar</taxon>
        <taxon>Alveolata</taxon>
        <taxon>Apicomplexa</taxon>
        <taxon>Aconoidasida</taxon>
        <taxon>Haemosporida</taxon>
        <taxon>Plasmodiidae</taxon>
        <taxon>Plasmodium</taxon>
        <taxon>Plasmodium (Plasmodium)</taxon>
    </lineage>
</organism>
<dbReference type="EMBL" id="DF158507">
    <property type="protein sequence ID" value="GAB70016.1"/>
    <property type="molecule type" value="Genomic_DNA"/>
</dbReference>
<dbReference type="VEuPathDB" id="PlasmoDB:PCYB_007650"/>
<keyword evidence="2" id="KW-1185">Reference proteome</keyword>
<dbReference type="Pfam" id="PF05795">
    <property type="entry name" value="Plasmodium_Vir"/>
    <property type="match status" value="1"/>
</dbReference>
<gene>
    <name evidence="1" type="ORF">PCYB_007650</name>
</gene>
<sequence length="235" mass="27520">MTDPVLDKLPSTNFLKALNGNVNGKKYSINCESIGIDSPEKEKINDICTKLEKNIYYLENEYNQQYLESVHNKDLSFFDKHCYDLNYWLYDELAKKLDAKIQKQWNSIDKNGRPNDSSKICNPESQLFKTGLFEYIKKLLDYFENFETFTKEMGTQNKEPNKYCDYIKKCVPLYFTFKQLCQLISNNICEKYLKHDDSYNPAELLSNLSCVEGNKYEVKLDESLVLATFSQVLVV</sequence>
<evidence type="ECO:0000313" key="1">
    <source>
        <dbReference type="EMBL" id="GAB70016.1"/>
    </source>
</evidence>
<dbReference type="KEGG" id="pcy:PCYB_007650"/>
<dbReference type="Proteomes" id="UP000006319">
    <property type="component" value="Unassembled WGS sequence"/>
</dbReference>
<dbReference type="AlphaFoldDB" id="K6UFF6"/>
<proteinExistence type="predicted"/>
<reference evidence="1 2" key="1">
    <citation type="journal article" date="2012" name="Nat. Genet.">
        <title>Plasmodium cynomolgi genome sequences provide insight into Plasmodium vivax and the monkey malaria clade.</title>
        <authorList>
            <person name="Tachibana S."/>
            <person name="Sullivan S.A."/>
            <person name="Kawai S."/>
            <person name="Nakamura S."/>
            <person name="Kim H.R."/>
            <person name="Goto N."/>
            <person name="Arisue N."/>
            <person name="Palacpac N.M.Q."/>
            <person name="Honma H."/>
            <person name="Yagi M."/>
            <person name="Tougan T."/>
            <person name="Katakai Y."/>
            <person name="Kaneko O."/>
            <person name="Mita T."/>
            <person name="Kita K."/>
            <person name="Yasutomi Y."/>
            <person name="Sutton P.L."/>
            <person name="Shakhbatyan R."/>
            <person name="Horii T."/>
            <person name="Yasunaga T."/>
            <person name="Barnwell J.W."/>
            <person name="Escalante A.A."/>
            <person name="Carlton J.M."/>
            <person name="Tanabe K."/>
        </authorList>
    </citation>
    <scope>NUCLEOTIDE SEQUENCE [LARGE SCALE GENOMIC DNA]</scope>
    <source>
        <strain evidence="1 2">B</strain>
    </source>
</reference>
<accession>K6UFF6</accession>
<protein>
    <submittedName>
        <fullName evidence="1">CYIR protein</fullName>
    </submittedName>
</protein>
<name>K6UFF6_PLACD</name>
<dbReference type="RefSeq" id="XP_004228234.1">
    <property type="nucleotide sequence ID" value="XM_004228186.1"/>
</dbReference>
<evidence type="ECO:0000313" key="2">
    <source>
        <dbReference type="Proteomes" id="UP000006319"/>
    </source>
</evidence>
<dbReference type="PhylomeDB" id="K6UFF6"/>
<dbReference type="InterPro" id="IPR008780">
    <property type="entry name" value="Plasmodium_Vir"/>
</dbReference>
<dbReference type="OrthoDB" id="387979at2759"/>